<protein>
    <submittedName>
        <fullName evidence="1">Uncharacterized protein</fullName>
    </submittedName>
</protein>
<evidence type="ECO:0000313" key="1">
    <source>
        <dbReference type="EMBL" id="KIH66840.1"/>
    </source>
</evidence>
<accession>A0A0C2GZC0</accession>
<organism evidence="1 2">
    <name type="scientific">Ancylostoma duodenale</name>
    <dbReference type="NCBI Taxonomy" id="51022"/>
    <lineage>
        <taxon>Eukaryota</taxon>
        <taxon>Metazoa</taxon>
        <taxon>Ecdysozoa</taxon>
        <taxon>Nematoda</taxon>
        <taxon>Chromadorea</taxon>
        <taxon>Rhabditida</taxon>
        <taxon>Rhabditina</taxon>
        <taxon>Rhabditomorpha</taxon>
        <taxon>Strongyloidea</taxon>
        <taxon>Ancylostomatidae</taxon>
        <taxon>Ancylostomatinae</taxon>
        <taxon>Ancylostoma</taxon>
    </lineage>
</organism>
<dbReference type="OrthoDB" id="75169at2759"/>
<dbReference type="Proteomes" id="UP000054047">
    <property type="component" value="Unassembled WGS sequence"/>
</dbReference>
<dbReference type="AlphaFoldDB" id="A0A0C2GZC0"/>
<dbReference type="EMBL" id="KN726942">
    <property type="protein sequence ID" value="KIH66840.1"/>
    <property type="molecule type" value="Genomic_DNA"/>
</dbReference>
<gene>
    <name evidence="1" type="ORF">ANCDUO_02836</name>
</gene>
<sequence>MTTVGQESSAIGVHGMLSAKNRNTTDQMVRLLLNSFKGRYNALCDPRTDGIHWTTLTRETDERKDRWRPFGISEDQPGVKFDAPSHLNDLIDCLIPSTINVESVAYASEAKKLIIVVDKQTTKYVGLRVLKNAYTVTDLNYS</sequence>
<keyword evidence="2" id="KW-1185">Reference proteome</keyword>
<evidence type="ECO:0000313" key="2">
    <source>
        <dbReference type="Proteomes" id="UP000054047"/>
    </source>
</evidence>
<proteinExistence type="predicted"/>
<reference evidence="1 2" key="1">
    <citation type="submission" date="2013-12" db="EMBL/GenBank/DDBJ databases">
        <title>Draft genome of the parsitic nematode Ancylostoma duodenale.</title>
        <authorList>
            <person name="Mitreva M."/>
        </authorList>
    </citation>
    <scope>NUCLEOTIDE SEQUENCE [LARGE SCALE GENOMIC DNA]</scope>
    <source>
        <strain evidence="1 2">Zhejiang</strain>
    </source>
</reference>
<name>A0A0C2GZC0_9BILA</name>